<feature type="region of interest" description="Disordered" evidence="1">
    <location>
        <begin position="279"/>
        <end position="327"/>
    </location>
</feature>
<feature type="region of interest" description="Disordered" evidence="1">
    <location>
        <begin position="151"/>
        <end position="197"/>
    </location>
</feature>
<reference evidence="2 4" key="1">
    <citation type="journal article" date="2012" name="Nature">
        <title>Algal genomes reveal evolutionary mosaicism and the fate of nucleomorphs.</title>
        <authorList>
            <consortium name="DOE Joint Genome Institute"/>
            <person name="Curtis B.A."/>
            <person name="Tanifuji G."/>
            <person name="Burki F."/>
            <person name="Gruber A."/>
            <person name="Irimia M."/>
            <person name="Maruyama S."/>
            <person name="Arias M.C."/>
            <person name="Ball S.G."/>
            <person name="Gile G.H."/>
            <person name="Hirakawa Y."/>
            <person name="Hopkins J.F."/>
            <person name="Kuo A."/>
            <person name="Rensing S.A."/>
            <person name="Schmutz J."/>
            <person name="Symeonidi A."/>
            <person name="Elias M."/>
            <person name="Eveleigh R.J."/>
            <person name="Herman E.K."/>
            <person name="Klute M.J."/>
            <person name="Nakayama T."/>
            <person name="Obornik M."/>
            <person name="Reyes-Prieto A."/>
            <person name="Armbrust E.V."/>
            <person name="Aves S.J."/>
            <person name="Beiko R.G."/>
            <person name="Coutinho P."/>
            <person name="Dacks J.B."/>
            <person name="Durnford D.G."/>
            <person name="Fast N.M."/>
            <person name="Green B.R."/>
            <person name="Grisdale C.J."/>
            <person name="Hempel F."/>
            <person name="Henrissat B."/>
            <person name="Hoppner M.P."/>
            <person name="Ishida K."/>
            <person name="Kim E."/>
            <person name="Koreny L."/>
            <person name="Kroth P.G."/>
            <person name="Liu Y."/>
            <person name="Malik S.B."/>
            <person name="Maier U.G."/>
            <person name="McRose D."/>
            <person name="Mock T."/>
            <person name="Neilson J.A."/>
            <person name="Onodera N.T."/>
            <person name="Poole A.M."/>
            <person name="Pritham E.J."/>
            <person name="Richards T.A."/>
            <person name="Rocap G."/>
            <person name="Roy S.W."/>
            <person name="Sarai C."/>
            <person name="Schaack S."/>
            <person name="Shirato S."/>
            <person name="Slamovits C.H."/>
            <person name="Spencer D.F."/>
            <person name="Suzuki S."/>
            <person name="Worden A.Z."/>
            <person name="Zauner S."/>
            <person name="Barry K."/>
            <person name="Bell C."/>
            <person name="Bharti A.K."/>
            <person name="Crow J.A."/>
            <person name="Grimwood J."/>
            <person name="Kramer R."/>
            <person name="Lindquist E."/>
            <person name="Lucas S."/>
            <person name="Salamov A."/>
            <person name="McFadden G.I."/>
            <person name="Lane C.E."/>
            <person name="Keeling P.J."/>
            <person name="Gray M.W."/>
            <person name="Grigoriev I.V."/>
            <person name="Archibald J.M."/>
        </authorList>
    </citation>
    <scope>NUCLEOTIDE SEQUENCE</scope>
    <source>
        <strain evidence="2 4">CCMP2712</strain>
    </source>
</reference>
<evidence type="ECO:0000313" key="2">
    <source>
        <dbReference type="EMBL" id="EKX46554.1"/>
    </source>
</evidence>
<evidence type="ECO:0000313" key="3">
    <source>
        <dbReference type="EnsemblProtists" id="EKX46554"/>
    </source>
</evidence>
<reference evidence="4" key="2">
    <citation type="submission" date="2012-11" db="EMBL/GenBank/DDBJ databases">
        <authorList>
            <person name="Kuo A."/>
            <person name="Curtis B.A."/>
            <person name="Tanifuji G."/>
            <person name="Burki F."/>
            <person name="Gruber A."/>
            <person name="Irimia M."/>
            <person name="Maruyama S."/>
            <person name="Arias M.C."/>
            <person name="Ball S.G."/>
            <person name="Gile G.H."/>
            <person name="Hirakawa Y."/>
            <person name="Hopkins J.F."/>
            <person name="Rensing S.A."/>
            <person name="Schmutz J."/>
            <person name="Symeonidi A."/>
            <person name="Elias M."/>
            <person name="Eveleigh R.J."/>
            <person name="Herman E.K."/>
            <person name="Klute M.J."/>
            <person name="Nakayama T."/>
            <person name="Obornik M."/>
            <person name="Reyes-Prieto A."/>
            <person name="Armbrust E.V."/>
            <person name="Aves S.J."/>
            <person name="Beiko R.G."/>
            <person name="Coutinho P."/>
            <person name="Dacks J.B."/>
            <person name="Durnford D.G."/>
            <person name="Fast N.M."/>
            <person name="Green B.R."/>
            <person name="Grisdale C."/>
            <person name="Hempe F."/>
            <person name="Henrissat B."/>
            <person name="Hoppner M.P."/>
            <person name="Ishida K.-I."/>
            <person name="Kim E."/>
            <person name="Koreny L."/>
            <person name="Kroth P.G."/>
            <person name="Liu Y."/>
            <person name="Malik S.-B."/>
            <person name="Maier U.G."/>
            <person name="McRose D."/>
            <person name="Mock T."/>
            <person name="Neilson J.A."/>
            <person name="Onodera N.T."/>
            <person name="Poole A.M."/>
            <person name="Pritham E.J."/>
            <person name="Richards T.A."/>
            <person name="Rocap G."/>
            <person name="Roy S.W."/>
            <person name="Sarai C."/>
            <person name="Schaack S."/>
            <person name="Shirato S."/>
            <person name="Slamovits C.H."/>
            <person name="Spencer D.F."/>
            <person name="Suzuki S."/>
            <person name="Worden A.Z."/>
            <person name="Zauner S."/>
            <person name="Barry K."/>
            <person name="Bell C."/>
            <person name="Bharti A.K."/>
            <person name="Crow J.A."/>
            <person name="Grimwood J."/>
            <person name="Kramer R."/>
            <person name="Lindquist E."/>
            <person name="Lucas S."/>
            <person name="Salamov A."/>
            <person name="McFadden G.I."/>
            <person name="Lane C.E."/>
            <person name="Keeling P.J."/>
            <person name="Gray M.W."/>
            <person name="Grigoriev I.V."/>
            <person name="Archibald J.M."/>
        </authorList>
    </citation>
    <scope>NUCLEOTIDE SEQUENCE</scope>
    <source>
        <strain evidence="4">CCMP2712</strain>
    </source>
</reference>
<dbReference type="RefSeq" id="XP_005833534.1">
    <property type="nucleotide sequence ID" value="XM_005833477.1"/>
</dbReference>
<feature type="compositionally biased region" description="Acidic residues" evidence="1">
    <location>
        <begin position="302"/>
        <end position="316"/>
    </location>
</feature>
<feature type="compositionally biased region" description="Polar residues" evidence="1">
    <location>
        <begin position="185"/>
        <end position="196"/>
    </location>
</feature>
<feature type="compositionally biased region" description="Low complexity" evidence="1">
    <location>
        <begin position="457"/>
        <end position="470"/>
    </location>
</feature>
<gene>
    <name evidence="2" type="ORF">GUITHDRAFT_107758</name>
</gene>
<dbReference type="PaxDb" id="55529-EKX46554"/>
<dbReference type="KEGG" id="gtt:GUITHDRAFT_107758"/>
<dbReference type="GeneID" id="17303090"/>
<reference evidence="3" key="3">
    <citation type="submission" date="2016-03" db="UniProtKB">
        <authorList>
            <consortium name="EnsemblProtists"/>
        </authorList>
    </citation>
    <scope>IDENTIFICATION</scope>
</reference>
<feature type="compositionally biased region" description="Polar residues" evidence="1">
    <location>
        <begin position="82"/>
        <end position="93"/>
    </location>
</feature>
<dbReference type="AlphaFoldDB" id="L1JEJ1"/>
<dbReference type="EnsemblProtists" id="EKX46554">
    <property type="protein sequence ID" value="EKX46554"/>
    <property type="gene ID" value="GUITHDRAFT_107758"/>
</dbReference>
<sequence length="629" mass="69535">MSHSNRNFTVVRAPMPSFCLTGDPVGQQDEKLQLTIRYGEGDDELQINRESLYFPRIKEAREGTPNGGKRACDLIARAPTVRLQQPSPRNRLNSARHRRPQSSTSRMPQTDAEATKSGDPKANRFVGSSSGDQTPSSADALAIQPQISVHVSKSEVKSGEQGSNNQAGRDDPETASLVCPRSPVRESQPTKPQGQQKKVAVVNLEQVELTNNPDVSRNNKMELSLQDIKNFRMNKDKEKIRPFSARIVKRVEWKGKDLSDVRASRANAIRVQGSCIKSNAKDMPTQGSTARAAPARGAIESSTEEEVLSCEEEGDISSEKSRSRSLGSSDSFFEVDVAEPLLLDCERAKLLDGTVDQEEVSSPNSLDFFGSVEYQYLIPQDQSLDTSIFPDDKKSERPSQCKVGKLEGGRERGKSAAFQDIALPDIKYNLVSDETKDNPVEQEDHLEDSKWDHGRSRSPSSNHRSPSAANMESPSHAPFIGLDDPILSQVLQDAAQLTSGNNHVSELEFDMEGNGDMEGDVDMADETSHGRAVIHCTECGNRMLLDDSFFETKPVIVFKYSNFDAMNIDQSERNGQDMQAHTRGTDTSFEERLESICSSMETQINNILFRLSSLQEAQQPPKHANGRSS</sequence>
<evidence type="ECO:0000313" key="4">
    <source>
        <dbReference type="Proteomes" id="UP000011087"/>
    </source>
</evidence>
<feature type="compositionally biased region" description="Basic and acidic residues" evidence="1">
    <location>
        <begin position="113"/>
        <end position="122"/>
    </location>
</feature>
<name>L1JEJ1_GUITC</name>
<feature type="compositionally biased region" description="Basic and acidic residues" evidence="1">
    <location>
        <begin position="434"/>
        <end position="455"/>
    </location>
</feature>
<feature type="region of interest" description="Disordered" evidence="1">
    <location>
        <begin position="80"/>
        <end position="137"/>
    </location>
</feature>
<organism evidence="2">
    <name type="scientific">Guillardia theta (strain CCMP2712)</name>
    <name type="common">Cryptophyte</name>
    <dbReference type="NCBI Taxonomy" id="905079"/>
    <lineage>
        <taxon>Eukaryota</taxon>
        <taxon>Cryptophyceae</taxon>
        <taxon>Pyrenomonadales</taxon>
        <taxon>Geminigeraceae</taxon>
        <taxon>Guillardia</taxon>
    </lineage>
</organism>
<accession>L1JEJ1</accession>
<feature type="compositionally biased region" description="Polar residues" evidence="1">
    <location>
        <begin position="126"/>
        <end position="137"/>
    </location>
</feature>
<feature type="compositionally biased region" description="Basic and acidic residues" evidence="1">
    <location>
        <begin position="390"/>
        <end position="409"/>
    </location>
</feature>
<proteinExistence type="predicted"/>
<dbReference type="Proteomes" id="UP000011087">
    <property type="component" value="Unassembled WGS sequence"/>
</dbReference>
<protein>
    <submittedName>
        <fullName evidence="2 3">Uncharacterized protein</fullName>
    </submittedName>
</protein>
<dbReference type="EMBL" id="JH992994">
    <property type="protein sequence ID" value="EKX46554.1"/>
    <property type="molecule type" value="Genomic_DNA"/>
</dbReference>
<keyword evidence="4" id="KW-1185">Reference proteome</keyword>
<feature type="region of interest" description="Disordered" evidence="1">
    <location>
        <begin position="385"/>
        <end position="409"/>
    </location>
</feature>
<evidence type="ECO:0000256" key="1">
    <source>
        <dbReference type="SAM" id="MobiDB-lite"/>
    </source>
</evidence>
<feature type="region of interest" description="Disordered" evidence="1">
    <location>
        <begin position="434"/>
        <end position="481"/>
    </location>
</feature>
<dbReference type="HOGENOM" id="CLU_435105_0_0_1"/>